<reference evidence="9" key="1">
    <citation type="submission" date="2016-10" db="EMBL/GenBank/DDBJ databases">
        <authorList>
            <person name="Varghese N."/>
            <person name="Submissions S."/>
        </authorList>
    </citation>
    <scope>NUCLEOTIDE SEQUENCE [LARGE SCALE GENOMIC DNA]</scope>
    <source>
        <strain evidence="9">CGMCC 4.6856</strain>
    </source>
</reference>
<dbReference type="GO" id="GO:0003677">
    <property type="term" value="F:DNA binding"/>
    <property type="evidence" value="ECO:0007669"/>
    <property type="project" value="InterPro"/>
</dbReference>
<feature type="domain" description="RNA polymerase sigma factor 70 region 4 type 2" evidence="7">
    <location>
        <begin position="125"/>
        <end position="175"/>
    </location>
</feature>
<protein>
    <submittedName>
        <fullName evidence="8">RNA polymerase sigma-70 factor, ECF subfamily</fullName>
    </submittedName>
</protein>
<feature type="domain" description="RNA polymerase sigma-70 region 2" evidence="6">
    <location>
        <begin position="16"/>
        <end position="91"/>
    </location>
</feature>
<dbReference type="SUPFAM" id="SSF88659">
    <property type="entry name" value="Sigma3 and sigma4 domains of RNA polymerase sigma factors"/>
    <property type="match status" value="1"/>
</dbReference>
<dbReference type="STRING" id="1036181.SAMN05421756_101799"/>
<evidence type="ECO:0000256" key="2">
    <source>
        <dbReference type="ARBA" id="ARBA00011344"/>
    </source>
</evidence>
<dbReference type="InterPro" id="IPR032710">
    <property type="entry name" value="NTF2-like_dom_sf"/>
</dbReference>
<keyword evidence="5" id="KW-0804">Transcription</keyword>
<dbReference type="PANTHER" id="PTHR30173">
    <property type="entry name" value="SIGMA 19 FACTOR"/>
    <property type="match status" value="1"/>
</dbReference>
<dbReference type="InterPro" id="IPR013249">
    <property type="entry name" value="RNA_pol_sigma70_r4_t2"/>
</dbReference>
<comment type="subunit">
    <text evidence="2">Interacts transiently with the RNA polymerase catalytic core formed by RpoA, RpoB, RpoC and RpoZ (2 alpha, 1 beta, 1 beta' and 1 omega subunit) to form the RNA polymerase holoenzyme that can initiate transcription.</text>
</comment>
<evidence type="ECO:0000256" key="1">
    <source>
        <dbReference type="ARBA" id="ARBA00010641"/>
    </source>
</evidence>
<dbReference type="GO" id="GO:0016987">
    <property type="term" value="F:sigma factor activity"/>
    <property type="evidence" value="ECO:0007669"/>
    <property type="project" value="UniProtKB-KW"/>
</dbReference>
<name>A0A1H9B1A5_9ACTN</name>
<evidence type="ECO:0000313" key="9">
    <source>
        <dbReference type="Proteomes" id="UP000198504"/>
    </source>
</evidence>
<evidence type="ECO:0000259" key="6">
    <source>
        <dbReference type="Pfam" id="PF04542"/>
    </source>
</evidence>
<dbReference type="Gene3D" id="1.10.10.10">
    <property type="entry name" value="Winged helix-like DNA-binding domain superfamily/Winged helix DNA-binding domain"/>
    <property type="match status" value="1"/>
</dbReference>
<comment type="similarity">
    <text evidence="1">Belongs to the sigma-70 factor family. ECF subfamily.</text>
</comment>
<accession>A0A1H9B1A5</accession>
<dbReference type="AlphaFoldDB" id="A0A1H9B1A5"/>
<dbReference type="Pfam" id="PF04542">
    <property type="entry name" value="Sigma70_r2"/>
    <property type="match status" value="1"/>
</dbReference>
<dbReference type="InterPro" id="IPR013325">
    <property type="entry name" value="RNA_pol_sigma_r2"/>
</dbReference>
<dbReference type="NCBIfam" id="TIGR02937">
    <property type="entry name" value="sigma70-ECF"/>
    <property type="match status" value="1"/>
</dbReference>
<dbReference type="EMBL" id="FOFA01000001">
    <property type="protein sequence ID" value="SEP82517.1"/>
    <property type="molecule type" value="Genomic_DNA"/>
</dbReference>
<dbReference type="Pfam" id="PF08281">
    <property type="entry name" value="Sigma70_r4_2"/>
    <property type="match status" value="1"/>
</dbReference>
<evidence type="ECO:0000313" key="8">
    <source>
        <dbReference type="EMBL" id="SEP82517.1"/>
    </source>
</evidence>
<organism evidence="8 9">
    <name type="scientific">Microlunatus flavus</name>
    <dbReference type="NCBI Taxonomy" id="1036181"/>
    <lineage>
        <taxon>Bacteria</taxon>
        <taxon>Bacillati</taxon>
        <taxon>Actinomycetota</taxon>
        <taxon>Actinomycetes</taxon>
        <taxon>Propionibacteriales</taxon>
        <taxon>Propionibacteriaceae</taxon>
        <taxon>Microlunatus</taxon>
    </lineage>
</organism>
<evidence type="ECO:0000256" key="5">
    <source>
        <dbReference type="ARBA" id="ARBA00023163"/>
    </source>
</evidence>
<keyword evidence="3" id="KW-0805">Transcription regulation</keyword>
<proteinExistence type="inferred from homology"/>
<evidence type="ECO:0000256" key="4">
    <source>
        <dbReference type="ARBA" id="ARBA00023082"/>
    </source>
</evidence>
<dbReference type="SUPFAM" id="SSF54427">
    <property type="entry name" value="NTF2-like"/>
    <property type="match status" value="1"/>
</dbReference>
<keyword evidence="4" id="KW-0731">Sigma factor</keyword>
<dbReference type="InterPro" id="IPR014284">
    <property type="entry name" value="RNA_pol_sigma-70_dom"/>
</dbReference>
<evidence type="ECO:0000259" key="7">
    <source>
        <dbReference type="Pfam" id="PF08281"/>
    </source>
</evidence>
<dbReference type="GO" id="GO:0006352">
    <property type="term" value="P:DNA-templated transcription initiation"/>
    <property type="evidence" value="ECO:0007669"/>
    <property type="project" value="InterPro"/>
</dbReference>
<keyword evidence="9" id="KW-1185">Reference proteome</keyword>
<dbReference type="OrthoDB" id="3211555at2"/>
<gene>
    <name evidence="8" type="ORF">SAMN05421756_101799</name>
</gene>
<sequence length="322" mass="34565">MRGKGNGVERDLAGEFEAERPRLVAVAQRLLGSRADAEDAVQETWVRLQRSRTGSQERSGDGADPAAVTNLGGWLTTVTSRVCLDVLRARRARPELVHDEAVHPVVAAEPGPEAYAEAADAVGTALLVVLDALGPAERLAFVLHDVFALPFDEIGPVIDRSPTAARQLASRARRRVQGAPAADPPTRGRRREVVDAFLAASKEGRFADLLAVLDPDAVVRSDAAAASMGSVARIDGAEAVARFYDGRARALAPALVDGLPGAVWRHRGEVKVVVVFDVALGDTQGDDRVREVLLVADPERIARAEVTRRPGLTVVWWRDPEE</sequence>
<dbReference type="SUPFAM" id="SSF88946">
    <property type="entry name" value="Sigma2 domain of RNA polymerase sigma factors"/>
    <property type="match status" value="1"/>
</dbReference>
<dbReference type="Proteomes" id="UP000198504">
    <property type="component" value="Unassembled WGS sequence"/>
</dbReference>
<dbReference type="InterPro" id="IPR036388">
    <property type="entry name" value="WH-like_DNA-bd_sf"/>
</dbReference>
<dbReference type="Gene3D" id="3.10.450.50">
    <property type="match status" value="1"/>
</dbReference>
<dbReference type="PANTHER" id="PTHR30173:SF43">
    <property type="entry name" value="ECF RNA POLYMERASE SIGMA FACTOR SIGI-RELATED"/>
    <property type="match status" value="1"/>
</dbReference>
<evidence type="ECO:0000256" key="3">
    <source>
        <dbReference type="ARBA" id="ARBA00023015"/>
    </source>
</evidence>
<dbReference type="InterPro" id="IPR013324">
    <property type="entry name" value="RNA_pol_sigma_r3/r4-like"/>
</dbReference>
<dbReference type="InterPro" id="IPR052704">
    <property type="entry name" value="ECF_Sigma-70_Domain"/>
</dbReference>
<dbReference type="Gene3D" id="1.10.1740.10">
    <property type="match status" value="1"/>
</dbReference>
<dbReference type="InterPro" id="IPR007627">
    <property type="entry name" value="RNA_pol_sigma70_r2"/>
</dbReference>